<dbReference type="Pfam" id="PF25917">
    <property type="entry name" value="BSH_RND"/>
    <property type="match status" value="1"/>
</dbReference>
<dbReference type="InterPro" id="IPR058627">
    <property type="entry name" value="MdtA-like_C"/>
</dbReference>
<organism evidence="8 9">
    <name type="scientific">Saccharicrinis fermentans DSM 9555 = JCM 21142</name>
    <dbReference type="NCBI Taxonomy" id="869213"/>
    <lineage>
        <taxon>Bacteria</taxon>
        <taxon>Pseudomonadati</taxon>
        <taxon>Bacteroidota</taxon>
        <taxon>Bacteroidia</taxon>
        <taxon>Marinilabiliales</taxon>
        <taxon>Marinilabiliaceae</taxon>
        <taxon>Saccharicrinis</taxon>
    </lineage>
</organism>
<feature type="domain" description="Multidrug resistance protein MdtA-like barrel-sandwich hybrid" evidence="6">
    <location>
        <begin position="60"/>
        <end position="182"/>
    </location>
</feature>
<feature type="domain" description="Multidrug resistance protein MdtA-like C-terminal permuted SH3" evidence="7">
    <location>
        <begin position="275"/>
        <end position="333"/>
    </location>
</feature>
<dbReference type="EMBL" id="BAMD01000001">
    <property type="protein sequence ID" value="GAF01446.1"/>
    <property type="molecule type" value="Genomic_DNA"/>
</dbReference>
<accession>W7YAR6</accession>
<feature type="signal peptide" evidence="5">
    <location>
        <begin position="1"/>
        <end position="19"/>
    </location>
</feature>
<dbReference type="InterPro" id="IPR006143">
    <property type="entry name" value="RND_pump_MFP"/>
</dbReference>
<keyword evidence="3" id="KW-0813">Transport</keyword>
<dbReference type="GO" id="GO:1990281">
    <property type="term" value="C:efflux pump complex"/>
    <property type="evidence" value="ECO:0007669"/>
    <property type="project" value="TreeGrafter"/>
</dbReference>
<dbReference type="AlphaFoldDB" id="W7YAR6"/>
<dbReference type="eggNOG" id="COG0845">
    <property type="taxonomic scope" value="Bacteria"/>
</dbReference>
<evidence type="ECO:0000259" key="7">
    <source>
        <dbReference type="Pfam" id="PF25967"/>
    </source>
</evidence>
<reference evidence="8 9" key="1">
    <citation type="journal article" date="2014" name="Genome Announc.">
        <title>Draft Genome Sequence of Cytophaga fermentans JCM 21142T, a Facultative Anaerobe Isolated from Marine Mud.</title>
        <authorList>
            <person name="Starns D."/>
            <person name="Oshima K."/>
            <person name="Suda W."/>
            <person name="Iino T."/>
            <person name="Yuki M."/>
            <person name="Inoue J."/>
            <person name="Kitamura K."/>
            <person name="Iida T."/>
            <person name="Darby A."/>
            <person name="Hattori M."/>
            <person name="Ohkuma M."/>
        </authorList>
    </citation>
    <scope>NUCLEOTIDE SEQUENCE [LARGE SCALE GENOMIC DNA]</scope>
    <source>
        <strain evidence="8 9">JCM 21142</strain>
    </source>
</reference>
<evidence type="ECO:0000259" key="6">
    <source>
        <dbReference type="Pfam" id="PF25917"/>
    </source>
</evidence>
<dbReference type="GO" id="GO:0015562">
    <property type="term" value="F:efflux transmembrane transporter activity"/>
    <property type="evidence" value="ECO:0007669"/>
    <property type="project" value="TreeGrafter"/>
</dbReference>
<dbReference type="Gene3D" id="2.40.50.100">
    <property type="match status" value="2"/>
</dbReference>
<comment type="similarity">
    <text evidence="2">Belongs to the membrane fusion protein (MFP) (TC 8.A.1) family.</text>
</comment>
<evidence type="ECO:0000313" key="9">
    <source>
        <dbReference type="Proteomes" id="UP000019402"/>
    </source>
</evidence>
<feature type="chain" id="PRO_5004906478" evidence="5">
    <location>
        <begin position="20"/>
        <end position="357"/>
    </location>
</feature>
<evidence type="ECO:0000256" key="1">
    <source>
        <dbReference type="ARBA" id="ARBA00004196"/>
    </source>
</evidence>
<evidence type="ECO:0000256" key="4">
    <source>
        <dbReference type="SAM" id="Coils"/>
    </source>
</evidence>
<proteinExistence type="inferred from homology"/>
<dbReference type="PANTHER" id="PTHR30469">
    <property type="entry name" value="MULTIDRUG RESISTANCE PROTEIN MDTA"/>
    <property type="match status" value="1"/>
</dbReference>
<evidence type="ECO:0000313" key="8">
    <source>
        <dbReference type="EMBL" id="GAF01446.1"/>
    </source>
</evidence>
<gene>
    <name evidence="8" type="ORF">JCM21142_53</name>
</gene>
<keyword evidence="4" id="KW-0175">Coiled coil</keyword>
<dbReference type="STRING" id="869213.GCA_000517085_04458"/>
<evidence type="ECO:0000256" key="2">
    <source>
        <dbReference type="ARBA" id="ARBA00009477"/>
    </source>
</evidence>
<protein>
    <submittedName>
        <fullName evidence="8">Efflux pump periplasmic linker BepF</fullName>
    </submittedName>
</protein>
<dbReference type="OrthoDB" id="9784685at2"/>
<keyword evidence="5" id="KW-0732">Signal</keyword>
<keyword evidence="9" id="KW-1185">Reference proteome</keyword>
<comment type="caution">
    <text evidence="8">The sequence shown here is derived from an EMBL/GenBank/DDBJ whole genome shotgun (WGS) entry which is preliminary data.</text>
</comment>
<dbReference type="Pfam" id="PF25967">
    <property type="entry name" value="RND-MFP_C"/>
    <property type="match status" value="1"/>
</dbReference>
<dbReference type="PROSITE" id="PS51257">
    <property type="entry name" value="PROKAR_LIPOPROTEIN"/>
    <property type="match status" value="1"/>
</dbReference>
<dbReference type="InterPro" id="IPR058625">
    <property type="entry name" value="MdtA-like_BSH"/>
</dbReference>
<evidence type="ECO:0000256" key="3">
    <source>
        <dbReference type="ARBA" id="ARBA00022448"/>
    </source>
</evidence>
<dbReference type="Gene3D" id="2.40.420.20">
    <property type="match status" value="1"/>
</dbReference>
<dbReference type="RefSeq" id="WP_044211748.1">
    <property type="nucleotide sequence ID" value="NZ_BAMD01000001.1"/>
</dbReference>
<evidence type="ECO:0000256" key="5">
    <source>
        <dbReference type="SAM" id="SignalP"/>
    </source>
</evidence>
<dbReference type="SUPFAM" id="SSF111369">
    <property type="entry name" value="HlyD-like secretion proteins"/>
    <property type="match status" value="1"/>
</dbReference>
<comment type="subcellular location">
    <subcellularLocation>
        <location evidence="1">Cell envelope</location>
    </subcellularLocation>
</comment>
<dbReference type="NCBIfam" id="TIGR01730">
    <property type="entry name" value="RND_mfp"/>
    <property type="match status" value="1"/>
</dbReference>
<dbReference type="PANTHER" id="PTHR30469:SF20">
    <property type="entry name" value="EFFLUX RND TRANSPORTER PERIPLASMIC ADAPTOR SUBUNIT"/>
    <property type="match status" value="1"/>
</dbReference>
<sequence length="357" mass="39369">MKSKSLWLSLLLTTAVVFTSCGDKSSTEQEENVKYVKSTEALPIDGSSKLIYNGVVKENRQVTLSFKVGGPVQELSVDAGDYVQKGQILARIDKRDYRVKVQATEAQYKQAKAEYERYQELYERKKLPKNTLDKLEAGFLMAKSQYEAAANALSDTDLKAPFSGYINKKMIENYQTVGAGQPIVELLDFSNLEVVVSIPEGQINEMSEVARITCDIRNANLFNIPAKIKTISKKTGDDSMFEAKILLDADSLDMVKPGMVAKVKVIQKISENAGLLVPVEAVFAQAGKQYIWVIDRDMSVKKHEVTASKIHGDGLMEIKSEIKTGEKVVTAGVHSLIEGQKVKILPKKSATNIGGLL</sequence>
<name>W7YAR6_9BACT</name>
<feature type="coiled-coil region" evidence="4">
    <location>
        <begin position="94"/>
        <end position="121"/>
    </location>
</feature>
<dbReference type="Proteomes" id="UP000019402">
    <property type="component" value="Unassembled WGS sequence"/>
</dbReference>